<reference evidence="1" key="1">
    <citation type="journal article" date="2015" name="Nature">
        <title>Complex archaea that bridge the gap between prokaryotes and eukaryotes.</title>
        <authorList>
            <person name="Spang A."/>
            <person name="Saw J.H."/>
            <person name="Jorgensen S.L."/>
            <person name="Zaremba-Niedzwiedzka K."/>
            <person name="Martijn J."/>
            <person name="Lind A.E."/>
            <person name="van Eijk R."/>
            <person name="Schleper C."/>
            <person name="Guy L."/>
            <person name="Ettema T.J."/>
        </authorList>
    </citation>
    <scope>NUCLEOTIDE SEQUENCE</scope>
</reference>
<dbReference type="AlphaFoldDB" id="A0A0F9KEQ1"/>
<accession>A0A0F9KEQ1</accession>
<name>A0A0F9KEQ1_9ZZZZ</name>
<sequence length="46" mass="5060">MIYGIIRGRTVVYKVEFIAGMKPKAKTKKACIVSNSFVGTSIQLIV</sequence>
<dbReference type="EMBL" id="LAZR01009346">
    <property type="protein sequence ID" value="KKM73176.1"/>
    <property type="molecule type" value="Genomic_DNA"/>
</dbReference>
<evidence type="ECO:0000313" key="1">
    <source>
        <dbReference type="EMBL" id="KKM73176.1"/>
    </source>
</evidence>
<gene>
    <name evidence="1" type="ORF">LCGC14_1413190</name>
</gene>
<proteinExistence type="predicted"/>
<organism evidence="1">
    <name type="scientific">marine sediment metagenome</name>
    <dbReference type="NCBI Taxonomy" id="412755"/>
    <lineage>
        <taxon>unclassified sequences</taxon>
        <taxon>metagenomes</taxon>
        <taxon>ecological metagenomes</taxon>
    </lineage>
</organism>
<protein>
    <submittedName>
        <fullName evidence="1">Uncharacterized protein</fullName>
    </submittedName>
</protein>
<comment type="caution">
    <text evidence="1">The sequence shown here is derived from an EMBL/GenBank/DDBJ whole genome shotgun (WGS) entry which is preliminary data.</text>
</comment>